<dbReference type="EMBL" id="JZKH01000041">
    <property type="protein sequence ID" value="KJS60536.1"/>
    <property type="molecule type" value="Genomic_DNA"/>
</dbReference>
<proteinExistence type="predicted"/>
<name>A0A0F2TDF4_STRR3</name>
<keyword evidence="2" id="KW-1185">Reference proteome</keyword>
<reference evidence="1 2" key="1">
    <citation type="submission" date="2015-02" db="EMBL/GenBank/DDBJ databases">
        <authorList>
            <person name="Ju K.-S."/>
            <person name="Doroghazi J.R."/>
            <person name="Metcalf W."/>
        </authorList>
    </citation>
    <scope>NUCLEOTIDE SEQUENCE [LARGE SCALE GENOMIC DNA]</scope>
    <source>
        <strain evidence="1 2">ATCC 31215</strain>
    </source>
</reference>
<gene>
    <name evidence="1" type="ORF">VM95_20380</name>
</gene>
<evidence type="ECO:0000313" key="1">
    <source>
        <dbReference type="EMBL" id="KJS60536.1"/>
    </source>
</evidence>
<sequence length="61" mass="7018">MPVARVPHPPATGRRLSTARSVRMRIGWPYRRPEWVAMVEPPLDRGQGTVRESRRPHPVIP</sequence>
<comment type="caution">
    <text evidence="1">The sequence shown here is derived from an EMBL/GenBank/DDBJ whole genome shotgun (WGS) entry which is preliminary data.</text>
</comment>
<protein>
    <submittedName>
        <fullName evidence="1">Uncharacterized protein</fullName>
    </submittedName>
</protein>
<organism evidence="1 2">
    <name type="scientific">Streptomyces rubellomurinus (strain ATCC 31215)</name>
    <dbReference type="NCBI Taxonomy" id="359131"/>
    <lineage>
        <taxon>Bacteria</taxon>
        <taxon>Bacillati</taxon>
        <taxon>Actinomycetota</taxon>
        <taxon>Actinomycetes</taxon>
        <taxon>Kitasatosporales</taxon>
        <taxon>Streptomycetaceae</taxon>
        <taxon>Streptomyces</taxon>
    </lineage>
</organism>
<dbReference type="Proteomes" id="UP000033699">
    <property type="component" value="Unassembled WGS sequence"/>
</dbReference>
<dbReference type="PATRIC" id="fig|359131.3.peg.4918"/>
<evidence type="ECO:0000313" key="2">
    <source>
        <dbReference type="Proteomes" id="UP000033699"/>
    </source>
</evidence>
<accession>A0A0F2TDF4</accession>
<dbReference type="AlphaFoldDB" id="A0A0F2TDF4"/>